<dbReference type="EMBL" id="CAJOBA010048330">
    <property type="protein sequence ID" value="CAF4211270.1"/>
    <property type="molecule type" value="Genomic_DNA"/>
</dbReference>
<name>A0A8S2S769_9BILA</name>
<evidence type="ECO:0000313" key="1">
    <source>
        <dbReference type="EMBL" id="CAF1405577.1"/>
    </source>
</evidence>
<sequence length="477" mass="55814">MVTGVTKLLCTNERAPDRSVHTTAILETPVLYSSSYLISGSSGTVVVGKGRQYLNPHDLFKSFFNLNSYINLIIQSVSYYAIDLSKVRKTTFDYYCQTIIPNIRNVLSLTLSNEPQTCREIDLFINNVHIEKFSHTCISLSLIESTNDQLDDILSKLTNVTKFKLQWYQSDKTPKSMSHYLTLQYLQYFTLDCVALSISDLVLIFLSLPKLVYLNVMKIRCFTEEGKPETLLFNDDSILTLAPTLSILKIRFISTVQLETLRLLFQRLPQLRQLSLHMEIHDQHPPIDGYQWKEIFTYLSNLKHLGFYMTSWTTDYSYFESLVTSFNIDFYLERKWYFTFDYSEEKQLLQMYKIPLKIYKYDELLKASNIASLALTNSTDSQLNELLNNKLLCNKYLYKMIKNLELTGGITRENVEQFSNVFKILEQLRIKYLCYEPIIVTTLLENMKQLTDLTINNKDGRMFFDVRNWLARNKKPI</sequence>
<evidence type="ECO:0000313" key="2">
    <source>
        <dbReference type="EMBL" id="CAF4211270.1"/>
    </source>
</evidence>
<organism evidence="2 3">
    <name type="scientific">Didymodactylos carnosus</name>
    <dbReference type="NCBI Taxonomy" id="1234261"/>
    <lineage>
        <taxon>Eukaryota</taxon>
        <taxon>Metazoa</taxon>
        <taxon>Spiralia</taxon>
        <taxon>Gnathifera</taxon>
        <taxon>Rotifera</taxon>
        <taxon>Eurotatoria</taxon>
        <taxon>Bdelloidea</taxon>
        <taxon>Philodinida</taxon>
        <taxon>Philodinidae</taxon>
        <taxon>Didymodactylos</taxon>
    </lineage>
</organism>
<protein>
    <submittedName>
        <fullName evidence="2">Uncharacterized protein</fullName>
    </submittedName>
</protein>
<proteinExistence type="predicted"/>
<dbReference type="Proteomes" id="UP000677228">
    <property type="component" value="Unassembled WGS sequence"/>
</dbReference>
<feature type="non-terminal residue" evidence="2">
    <location>
        <position position="1"/>
    </location>
</feature>
<reference evidence="2" key="1">
    <citation type="submission" date="2021-02" db="EMBL/GenBank/DDBJ databases">
        <authorList>
            <person name="Nowell W R."/>
        </authorList>
    </citation>
    <scope>NUCLEOTIDE SEQUENCE</scope>
</reference>
<gene>
    <name evidence="1" type="ORF">OVA965_LOCUS33187</name>
    <name evidence="2" type="ORF">TMI583_LOCUS34067</name>
</gene>
<dbReference type="AlphaFoldDB" id="A0A8S2S769"/>
<dbReference type="SUPFAM" id="SSF52047">
    <property type="entry name" value="RNI-like"/>
    <property type="match status" value="1"/>
</dbReference>
<comment type="caution">
    <text evidence="2">The sequence shown here is derived from an EMBL/GenBank/DDBJ whole genome shotgun (WGS) entry which is preliminary data.</text>
</comment>
<dbReference type="EMBL" id="CAJNOK010026594">
    <property type="protein sequence ID" value="CAF1405577.1"/>
    <property type="molecule type" value="Genomic_DNA"/>
</dbReference>
<dbReference type="Gene3D" id="3.80.10.10">
    <property type="entry name" value="Ribonuclease Inhibitor"/>
    <property type="match status" value="1"/>
</dbReference>
<accession>A0A8S2S769</accession>
<evidence type="ECO:0000313" key="3">
    <source>
        <dbReference type="Proteomes" id="UP000682733"/>
    </source>
</evidence>
<dbReference type="Proteomes" id="UP000682733">
    <property type="component" value="Unassembled WGS sequence"/>
</dbReference>
<dbReference type="InterPro" id="IPR032675">
    <property type="entry name" value="LRR_dom_sf"/>
</dbReference>